<dbReference type="AlphaFoldDB" id="X8CVY9"/>
<organism evidence="3 4">
    <name type="scientific">Mycobacterium intracellulare 1956</name>
    <dbReference type="NCBI Taxonomy" id="1299331"/>
    <lineage>
        <taxon>Bacteria</taxon>
        <taxon>Bacillati</taxon>
        <taxon>Actinomycetota</taxon>
        <taxon>Actinomycetes</taxon>
        <taxon>Mycobacteriales</taxon>
        <taxon>Mycobacteriaceae</taxon>
        <taxon>Mycobacterium</taxon>
        <taxon>Mycobacterium avium complex (MAC)</taxon>
    </lineage>
</organism>
<feature type="chain" id="PRO_5004983100" evidence="1">
    <location>
        <begin position="28"/>
        <end position="109"/>
    </location>
</feature>
<evidence type="ECO:0000313" key="3">
    <source>
        <dbReference type="EMBL" id="EUA59390.1"/>
    </source>
</evidence>
<evidence type="ECO:0000313" key="4">
    <source>
        <dbReference type="Proteomes" id="UP000020825"/>
    </source>
</evidence>
<name>X8CVY9_MYCIT</name>
<gene>
    <name evidence="3" type="ORF">I550_2538</name>
</gene>
<evidence type="ECO:0000259" key="2">
    <source>
        <dbReference type="Pfam" id="PF12484"/>
    </source>
</evidence>
<dbReference type="Proteomes" id="UP000020825">
    <property type="component" value="Unassembled WGS sequence"/>
</dbReference>
<reference evidence="3 4" key="1">
    <citation type="submission" date="2013-12" db="EMBL/GenBank/DDBJ databases">
        <authorList>
            <person name="Zelazny A."/>
            <person name="Olivier K."/>
            <person name="Holland S."/>
            <person name="Lenaerts A."/>
            <person name="Ordway D."/>
            <person name="DeGroote M.A."/>
            <person name="Parker T."/>
            <person name="Sizemore C."/>
            <person name="Tallon L.J."/>
            <person name="Sadzewicz L.K."/>
            <person name="Sengamalay N."/>
            <person name="Fraser C.M."/>
            <person name="Hine E."/>
            <person name="Shefchek K.A."/>
            <person name="Das S.P."/>
            <person name="Tettelin H."/>
        </authorList>
    </citation>
    <scope>NUCLEOTIDE SEQUENCE [LARGE SCALE GENOMIC DNA]</scope>
    <source>
        <strain evidence="3 4">1956</strain>
    </source>
</reference>
<feature type="domain" description="PPE family C-terminal" evidence="2">
    <location>
        <begin position="10"/>
        <end position="78"/>
    </location>
</feature>
<dbReference type="PATRIC" id="fig|1299331.3.peg.2471"/>
<evidence type="ECO:0000256" key="1">
    <source>
        <dbReference type="SAM" id="SignalP"/>
    </source>
</evidence>
<keyword evidence="1" id="KW-0732">Signal</keyword>
<dbReference type="EMBL" id="JAOG01000001">
    <property type="protein sequence ID" value="EUA59390.1"/>
    <property type="molecule type" value="Genomic_DNA"/>
</dbReference>
<protein>
    <submittedName>
        <fullName evidence="3">Polymorphic PE/PPE family protein</fullName>
    </submittedName>
</protein>
<dbReference type="Pfam" id="PF12484">
    <property type="entry name" value="PPE-SVP"/>
    <property type="match status" value="1"/>
</dbReference>
<proteinExistence type="predicted"/>
<dbReference type="InterPro" id="IPR022171">
    <property type="entry name" value="PPE_C"/>
</dbReference>
<sequence length="109" mass="10929">MRERCRRQWARAGVVGSLSVPANWASAAPAIRTLAAELPETMLDAAPAMTVNPGQGLFGPTALSSLAGRAVGGSATRAVAGPAVRVPGAVAVDDIATTSTVIVIPPNAK</sequence>
<feature type="signal peptide" evidence="1">
    <location>
        <begin position="1"/>
        <end position="27"/>
    </location>
</feature>
<comment type="caution">
    <text evidence="3">The sequence shown here is derived from an EMBL/GenBank/DDBJ whole genome shotgun (WGS) entry which is preliminary data.</text>
</comment>
<accession>X8CVY9</accession>